<proteinExistence type="predicted"/>
<dbReference type="RefSeq" id="WP_159235101.1">
    <property type="nucleotide sequence ID" value="NZ_CACSIP010000067.1"/>
</dbReference>
<sequence>MDILADVLSATKLRGTVAASVSAAAPWGIDFPPLPFAAFHYVLAGGCWLRRPGDRPLPLSTGDLALLPVGTGHVIASDPSGPTASFTELTGNRPDTLIAVVDISGPGPRTHLLCGGYHFDGHSTHPMLRLPPEIVLRDVPNTHPSVAETLAMMQTEIAQPSPGSVTVVDRLVDVLFVHTMRAATTSATLLAGLHDDTTAAAVSLIHQQPAHPWTVALLAANVGVSRATLARHFARTVGEPPLAYLTRWRMEIAARRLRQTSDPLSRVAEAVGYTSEFALSRAFKRHHGLTPREYRVSTHGNRRG</sequence>
<organism evidence="5 6">
    <name type="scientific">Mycolicibacterium vanbaalenii</name>
    <name type="common">Mycobacterium vanbaalenii</name>
    <dbReference type="NCBI Taxonomy" id="110539"/>
    <lineage>
        <taxon>Bacteria</taxon>
        <taxon>Bacillati</taxon>
        <taxon>Actinomycetota</taxon>
        <taxon>Actinomycetes</taxon>
        <taxon>Mycobacteriales</taxon>
        <taxon>Mycobacteriaceae</taxon>
        <taxon>Mycolicibacterium</taxon>
    </lineage>
</organism>
<dbReference type="GO" id="GO:0043565">
    <property type="term" value="F:sequence-specific DNA binding"/>
    <property type="evidence" value="ECO:0007669"/>
    <property type="project" value="InterPro"/>
</dbReference>
<reference evidence="5 6" key="1">
    <citation type="submission" date="2019-11" db="EMBL/GenBank/DDBJ databases">
        <authorList>
            <person name="Holert J."/>
        </authorList>
    </citation>
    <scope>NUCLEOTIDE SEQUENCE [LARGE SCALE GENOMIC DNA]</scope>
    <source>
        <strain evidence="5">BC8_1</strain>
    </source>
</reference>
<dbReference type="InterPro" id="IPR009057">
    <property type="entry name" value="Homeodomain-like_sf"/>
</dbReference>
<dbReference type="PANTHER" id="PTHR46796:SF13">
    <property type="entry name" value="HTH-TYPE TRANSCRIPTIONAL ACTIVATOR RHAS"/>
    <property type="match status" value="1"/>
</dbReference>
<keyword evidence="3" id="KW-0804">Transcription</keyword>
<dbReference type="InterPro" id="IPR018062">
    <property type="entry name" value="HTH_AraC-typ_CS"/>
</dbReference>
<dbReference type="Gene3D" id="1.10.10.60">
    <property type="entry name" value="Homeodomain-like"/>
    <property type="match status" value="2"/>
</dbReference>
<dbReference type="PROSITE" id="PS00041">
    <property type="entry name" value="HTH_ARAC_FAMILY_1"/>
    <property type="match status" value="1"/>
</dbReference>
<accession>A0A5S9R8K1</accession>
<dbReference type="PROSITE" id="PS01124">
    <property type="entry name" value="HTH_ARAC_FAMILY_2"/>
    <property type="match status" value="1"/>
</dbReference>
<evidence type="ECO:0000256" key="2">
    <source>
        <dbReference type="ARBA" id="ARBA00023125"/>
    </source>
</evidence>
<dbReference type="InterPro" id="IPR032783">
    <property type="entry name" value="AraC_lig"/>
</dbReference>
<dbReference type="InterPro" id="IPR050204">
    <property type="entry name" value="AraC_XylS_family_regulators"/>
</dbReference>
<feature type="domain" description="HTH araC/xylS-type" evidence="4">
    <location>
        <begin position="199"/>
        <end position="297"/>
    </location>
</feature>
<evidence type="ECO:0000313" key="6">
    <source>
        <dbReference type="Proteomes" id="UP000430146"/>
    </source>
</evidence>
<evidence type="ECO:0000256" key="3">
    <source>
        <dbReference type="ARBA" id="ARBA00023163"/>
    </source>
</evidence>
<evidence type="ECO:0000256" key="1">
    <source>
        <dbReference type="ARBA" id="ARBA00023015"/>
    </source>
</evidence>
<dbReference type="OrthoDB" id="241790at2"/>
<keyword evidence="1" id="KW-0805">Transcription regulation</keyword>
<dbReference type="GO" id="GO:0003700">
    <property type="term" value="F:DNA-binding transcription factor activity"/>
    <property type="evidence" value="ECO:0007669"/>
    <property type="project" value="InterPro"/>
</dbReference>
<dbReference type="AlphaFoldDB" id="A0A5S9R8K1"/>
<evidence type="ECO:0000259" key="4">
    <source>
        <dbReference type="PROSITE" id="PS01124"/>
    </source>
</evidence>
<dbReference type="Pfam" id="PF12852">
    <property type="entry name" value="Cupin_6"/>
    <property type="match status" value="1"/>
</dbReference>
<keyword evidence="6" id="KW-1185">Reference proteome</keyword>
<dbReference type="PANTHER" id="PTHR46796">
    <property type="entry name" value="HTH-TYPE TRANSCRIPTIONAL ACTIVATOR RHAS-RELATED"/>
    <property type="match status" value="1"/>
</dbReference>
<gene>
    <name evidence="5" type="primary">rclR_3</name>
    <name evidence="5" type="ORF">AELLOGFF_02010</name>
</gene>
<dbReference type="SUPFAM" id="SSF46689">
    <property type="entry name" value="Homeodomain-like"/>
    <property type="match status" value="2"/>
</dbReference>
<evidence type="ECO:0000313" key="5">
    <source>
        <dbReference type="EMBL" id="CAA0136486.1"/>
    </source>
</evidence>
<protein>
    <submittedName>
        <fullName evidence="5">RCS-specific HTH-type transcriptional activator RclR</fullName>
    </submittedName>
</protein>
<dbReference type="InterPro" id="IPR018060">
    <property type="entry name" value="HTH_AraC"/>
</dbReference>
<dbReference type="SMART" id="SM00342">
    <property type="entry name" value="HTH_ARAC"/>
    <property type="match status" value="1"/>
</dbReference>
<name>A0A5S9R8K1_MYCVN</name>
<keyword evidence="2" id="KW-0238">DNA-binding</keyword>
<dbReference type="EMBL" id="CACSIP010000067">
    <property type="protein sequence ID" value="CAA0136486.1"/>
    <property type="molecule type" value="Genomic_DNA"/>
</dbReference>
<dbReference type="Pfam" id="PF12833">
    <property type="entry name" value="HTH_18"/>
    <property type="match status" value="1"/>
</dbReference>
<dbReference type="Proteomes" id="UP000430146">
    <property type="component" value="Unassembled WGS sequence"/>
</dbReference>